<reference evidence="1" key="1">
    <citation type="submission" date="2023-09" db="EMBL/GenBank/DDBJ databases">
        <title>Vallitalea sediminicola and Vallitalea maricola sp. nov., anaerobic bacteria isolated from marine sediment.</title>
        <authorList>
            <person name="Hirano S."/>
            <person name="Maeda A."/>
            <person name="Terahara T."/>
            <person name="Mori K."/>
            <person name="Hamada M."/>
            <person name="Matsumoto R."/>
            <person name="Kobayashi T."/>
        </authorList>
    </citation>
    <scope>NUCLEOTIDE SEQUENCE</scope>
    <source>
        <strain evidence="1">AN17-2</strain>
    </source>
</reference>
<comment type="caution">
    <text evidence="1">The sequence shown here is derived from an EMBL/GenBank/DDBJ whole genome shotgun (WGS) entry which is preliminary data.</text>
</comment>
<gene>
    <name evidence="1" type="ORF">AN2V17_41910</name>
</gene>
<keyword evidence="2" id="KW-1185">Reference proteome</keyword>
<dbReference type="EMBL" id="BTPU01000088">
    <property type="protein sequence ID" value="GMQ64951.1"/>
    <property type="molecule type" value="Genomic_DNA"/>
</dbReference>
<protein>
    <submittedName>
        <fullName evidence="1">Uncharacterized protein</fullName>
    </submittedName>
</protein>
<evidence type="ECO:0000313" key="1">
    <source>
        <dbReference type="EMBL" id="GMQ64951.1"/>
    </source>
</evidence>
<accession>A0ACB5UQ94</accession>
<proteinExistence type="predicted"/>
<dbReference type="Proteomes" id="UP001374599">
    <property type="component" value="Unassembled WGS sequence"/>
</dbReference>
<sequence length="73" mass="7997">MIEVSSLILFSFGIVNVSLGYYLGGIALEHYKTGHICIFIGVITAISGLSTIRIIRNDMTNDEEEDSRVCEAS</sequence>
<evidence type="ECO:0000313" key="2">
    <source>
        <dbReference type="Proteomes" id="UP001374599"/>
    </source>
</evidence>
<name>A0ACB5UQ94_9FIRM</name>
<organism evidence="1 2">
    <name type="scientific">Vallitalea maricola</name>
    <dbReference type="NCBI Taxonomy" id="3074433"/>
    <lineage>
        <taxon>Bacteria</taxon>
        <taxon>Bacillati</taxon>
        <taxon>Bacillota</taxon>
        <taxon>Clostridia</taxon>
        <taxon>Lachnospirales</taxon>
        <taxon>Vallitaleaceae</taxon>
        <taxon>Vallitalea</taxon>
    </lineage>
</organism>